<reference evidence="3" key="1">
    <citation type="journal article" date="2020" name="mSystems">
        <title>Genome- and Community-Level Interaction Insights into Carbon Utilization and Element Cycling Functions of Hydrothermarchaeota in Hydrothermal Sediment.</title>
        <authorList>
            <person name="Zhou Z."/>
            <person name="Liu Y."/>
            <person name="Xu W."/>
            <person name="Pan J."/>
            <person name="Luo Z.H."/>
            <person name="Li M."/>
        </authorList>
    </citation>
    <scope>NUCLEOTIDE SEQUENCE [LARGE SCALE GENOMIC DNA]</scope>
    <source>
        <strain evidence="3">SpSt-1233</strain>
    </source>
</reference>
<protein>
    <submittedName>
        <fullName evidence="3">Uncharacterized protein</fullName>
    </submittedName>
</protein>
<dbReference type="Proteomes" id="UP000886069">
    <property type="component" value="Unassembled WGS sequence"/>
</dbReference>
<dbReference type="AlphaFoldDB" id="A0A7V2AUT5"/>
<proteinExistence type="predicted"/>
<organism evidence="3">
    <name type="scientific">Eiseniibacteriota bacterium</name>
    <dbReference type="NCBI Taxonomy" id="2212470"/>
    <lineage>
        <taxon>Bacteria</taxon>
        <taxon>Candidatus Eiseniibacteriota</taxon>
    </lineage>
</organism>
<sequence>MNSRKKKRPAIFAVAALLVLYSGMLFAQPSDEPDPEKVQEAIATTQQIIEQARSIVMESASQKARLMLEQAESMQMSAEGKLSTNSLRQSLNLTLEARQLAYQAIAIARQEMKAEGTIMRTIEETSERMAKVRDQMIEYDIRGDRAVKLLDEARNMLEKTRLNLQQHRYQLALKLAESARGRALQAEQYVNRIRSMKGTVERKLALLEKLKERAAERINVLENDQARMQLELVGEQVDQTRQLLNEHRYMAAKLSLENCEKTFRNLIRQFPSQNLNDPEVMLEESYRLLARAEEMLGSEDYAEDTERRGFIDEAKRLLTRAGDELAENRNESALRLINEARALLRLATSDEGGEMTKEEVRSQIERIEAMGDDVAGAVEGCDAPGVRMLLDRAAARLAKARQFLDEGELPNAEAEARIARNLYQRVREICGSL</sequence>
<evidence type="ECO:0000256" key="2">
    <source>
        <dbReference type="SAM" id="SignalP"/>
    </source>
</evidence>
<evidence type="ECO:0000313" key="3">
    <source>
        <dbReference type="EMBL" id="HER43674.1"/>
    </source>
</evidence>
<evidence type="ECO:0000256" key="1">
    <source>
        <dbReference type="SAM" id="Coils"/>
    </source>
</evidence>
<name>A0A7V2AUT5_UNCEI</name>
<keyword evidence="1" id="KW-0175">Coiled coil</keyword>
<comment type="caution">
    <text evidence="3">The sequence shown here is derived from an EMBL/GenBank/DDBJ whole genome shotgun (WGS) entry which is preliminary data.</text>
</comment>
<dbReference type="EMBL" id="DSEC01000308">
    <property type="protein sequence ID" value="HER43674.1"/>
    <property type="molecule type" value="Genomic_DNA"/>
</dbReference>
<feature type="signal peptide" evidence="2">
    <location>
        <begin position="1"/>
        <end position="27"/>
    </location>
</feature>
<gene>
    <name evidence="3" type="ORF">ENO08_04365</name>
</gene>
<keyword evidence="2" id="KW-0732">Signal</keyword>
<feature type="chain" id="PRO_5031029072" evidence="2">
    <location>
        <begin position="28"/>
        <end position="433"/>
    </location>
</feature>
<feature type="coiled-coil region" evidence="1">
    <location>
        <begin position="150"/>
        <end position="231"/>
    </location>
</feature>
<accession>A0A7V2AUT5</accession>